<gene>
    <name evidence="7" type="ORF">QWJ38_01325</name>
</gene>
<accession>A0ABT8DLC3</accession>
<dbReference type="NCBIfam" id="TIGR01413">
    <property type="entry name" value="Dyp_perox_fam"/>
    <property type="match status" value="1"/>
</dbReference>
<comment type="caution">
    <text evidence="7">The sequence shown here is derived from an EMBL/GenBank/DDBJ whole genome shotgun (WGS) entry which is preliminary data.</text>
</comment>
<evidence type="ECO:0000259" key="6">
    <source>
        <dbReference type="Pfam" id="PF20628"/>
    </source>
</evidence>
<dbReference type="RefSeq" id="WP_290357234.1">
    <property type="nucleotide sequence ID" value="NZ_JAUHHC010000001.1"/>
</dbReference>
<evidence type="ECO:0000313" key="8">
    <source>
        <dbReference type="Proteomes" id="UP001228044"/>
    </source>
</evidence>
<keyword evidence="5" id="KW-0408">Iron</keyword>
<keyword evidence="3" id="KW-0479">Metal-binding</keyword>
<proteinExistence type="predicted"/>
<keyword evidence="8" id="KW-1185">Reference proteome</keyword>
<protein>
    <submittedName>
        <fullName evidence="7">Dyp-type peroxidase</fullName>
    </submittedName>
</protein>
<evidence type="ECO:0000313" key="7">
    <source>
        <dbReference type="EMBL" id="MDN3918907.1"/>
    </source>
</evidence>
<dbReference type="Pfam" id="PF20628">
    <property type="entry name" value="Dyp_perox_C"/>
    <property type="match status" value="1"/>
</dbReference>
<organism evidence="7 8">
    <name type="scientific">Roseateles violae</name>
    <dbReference type="NCBI Taxonomy" id="3058042"/>
    <lineage>
        <taxon>Bacteria</taxon>
        <taxon>Pseudomonadati</taxon>
        <taxon>Pseudomonadota</taxon>
        <taxon>Betaproteobacteria</taxon>
        <taxon>Burkholderiales</taxon>
        <taxon>Sphaerotilaceae</taxon>
        <taxon>Roseateles</taxon>
    </lineage>
</organism>
<evidence type="ECO:0000256" key="3">
    <source>
        <dbReference type="ARBA" id="ARBA00022723"/>
    </source>
</evidence>
<name>A0ABT8DLC3_9BURK</name>
<dbReference type="GO" id="GO:0004601">
    <property type="term" value="F:peroxidase activity"/>
    <property type="evidence" value="ECO:0007669"/>
    <property type="project" value="UniProtKB-KW"/>
</dbReference>
<dbReference type="InterPro" id="IPR036396">
    <property type="entry name" value="Cyt_P450_sf"/>
</dbReference>
<reference evidence="7 8" key="1">
    <citation type="submission" date="2023-06" db="EMBL/GenBank/DDBJ databases">
        <title>Pelomonas sp. PFR6 16S ribosomal RNA gene Genome sequencing and assembly.</title>
        <authorList>
            <person name="Woo H."/>
        </authorList>
    </citation>
    <scope>NUCLEOTIDE SEQUENCE [LARGE SCALE GENOMIC DNA]</scope>
    <source>
        <strain evidence="7 8">PFR6</strain>
    </source>
</reference>
<dbReference type="SUPFAM" id="SSF54909">
    <property type="entry name" value="Dimeric alpha+beta barrel"/>
    <property type="match status" value="1"/>
</dbReference>
<dbReference type="PANTHER" id="PTHR30521:SF0">
    <property type="entry name" value="DYP-TYPE PEROXIDASE FAMILY PROTEIN"/>
    <property type="match status" value="1"/>
</dbReference>
<dbReference type="InterPro" id="IPR048328">
    <property type="entry name" value="Dyp_perox_C"/>
</dbReference>
<keyword evidence="2 7" id="KW-0575">Peroxidase</keyword>
<evidence type="ECO:0000256" key="4">
    <source>
        <dbReference type="ARBA" id="ARBA00023002"/>
    </source>
</evidence>
<dbReference type="Gene3D" id="1.10.630.10">
    <property type="entry name" value="Cytochrome P450"/>
    <property type="match status" value="1"/>
</dbReference>
<dbReference type="InterPro" id="IPR006314">
    <property type="entry name" value="Dyp_peroxidase"/>
</dbReference>
<dbReference type="PROSITE" id="PS51404">
    <property type="entry name" value="DYP_PEROXIDASE"/>
    <property type="match status" value="1"/>
</dbReference>
<keyword evidence="4" id="KW-0560">Oxidoreductase</keyword>
<comment type="cofactor">
    <cofactor evidence="1">
        <name>heme b</name>
        <dbReference type="ChEBI" id="CHEBI:60344"/>
    </cofactor>
</comment>
<dbReference type="PANTHER" id="PTHR30521">
    <property type="entry name" value="DEFERROCHELATASE/PEROXIDASE"/>
    <property type="match status" value="1"/>
</dbReference>
<dbReference type="EMBL" id="JAUHHC010000001">
    <property type="protein sequence ID" value="MDN3918907.1"/>
    <property type="molecule type" value="Genomic_DNA"/>
</dbReference>
<dbReference type="Proteomes" id="UP001228044">
    <property type="component" value="Unassembled WGS sequence"/>
</dbReference>
<feature type="domain" description="Dyp-type peroxidase C-terminal" evidence="6">
    <location>
        <begin position="518"/>
        <end position="654"/>
    </location>
</feature>
<dbReference type="InterPro" id="IPR011008">
    <property type="entry name" value="Dimeric_a/b-barrel"/>
</dbReference>
<evidence type="ECO:0000256" key="1">
    <source>
        <dbReference type="ARBA" id="ARBA00001970"/>
    </source>
</evidence>
<evidence type="ECO:0000256" key="2">
    <source>
        <dbReference type="ARBA" id="ARBA00022559"/>
    </source>
</evidence>
<evidence type="ECO:0000256" key="5">
    <source>
        <dbReference type="ARBA" id="ARBA00023004"/>
    </source>
</evidence>
<sequence length="1155" mass="126801">MSANRFDTQLQGITDLTLITPIRNGFVTAPDTISHVGRLRAVLKTLNGLRLGAREASNPRGPYTDVVSRFRIVHSFRWVIIEPKPGSAEQHKLLLNVCFDGGWEPYMRVIWDQLGSMLDLILCHCEDYPLACQTSFERYCEWVRANEIPGDFLFIESGRTVSDAEYLALLEQQQRDRPGFGQLDAARVHAPLSGESEPPVPAPASPKAKALLGLPALAALYRLERYFYKDAPDGDCLLRAARDILAELLELKTEQLFPAEDPIRQTYHRMLGWFEQPPRQYPVTPRALSYSDADIQGGMLAPYAGVAGGAMVLLRIVNRAQAVAWLSRWQVSLASDPAPIAGFYRNVALSLAGLRALGVPASRLERFPQAFYEGMEARAGLLGDLRYNHPQHWKLPERNWPRPSGRTVDLGAVHLLIQLRHGEELGAEAVDAAIAALEQEGSGLQVLSVQRMRRTAQLKPEQGEEAHEGFGFVDGLSQPAIGAGGSGDAYSDEVPRGELLLGYPTSRDRHAVPELADALLDRGTFLVVRKLRQYVDRFNKVLAREADRVSVSPAELKAKLMGRTLDGDPLARPGSVNDFDYRDDMQGSRCPFHAHVRRSNPRIDARTPRLLRRGMPYGEPYWPRSPDESDRGLIFLAYNAHISEQFETIQRWIAGGNSSGGYSAQTDPIVGLAEKGRPRHYRFETTRDGKPYTVNIDLGDEPFVELQWGGYFFVPSVAALRQLPALVELPLPAPIAPPARVPALDDAAGWQQWLEDSGRRDAAWAWVRSQPGGVVRSAYGVLVGEAARVMEVFRDRGQRYSVAGYGERMEKSVGRGFLGMDEDGGHREQAPGVNAALEAIGEPEAFDAAYRIAKALLTALTQGALAQRPATLQQETPIDLELLSEQVLARLCTTWFGLPDGRAMWGPEFHPAGEPPAGRCPRDFFAVSRYVFGPHPSPLVEQGGMLKGQALLHSVRQWLASGAARPPLTQAIVKALQPLADSSQDADLIARTLTGVMLGFPPTTHGNLLSCLGAWVLSRKLWDLQQDWLPEAPDRYAQAAAVLRPSMVGTLVKMPTPAMVWRRARVAHRLAQVDLEVGDTLIVGIASATQQNPGEHYAMFGGDRRDAIQPAPLHACPGYAMAMGVMQGVAAALLEAGTLRPGGAPTVLMLQLPPA</sequence>